<evidence type="ECO:0000313" key="1">
    <source>
        <dbReference type="EMBL" id="KKL80177.1"/>
    </source>
</evidence>
<dbReference type="AlphaFoldDB" id="A0A0F9HYE7"/>
<feature type="non-terminal residue" evidence="1">
    <location>
        <position position="129"/>
    </location>
</feature>
<organism evidence="1">
    <name type="scientific">marine sediment metagenome</name>
    <dbReference type="NCBI Taxonomy" id="412755"/>
    <lineage>
        <taxon>unclassified sequences</taxon>
        <taxon>metagenomes</taxon>
        <taxon>ecological metagenomes</taxon>
    </lineage>
</organism>
<name>A0A0F9HYE7_9ZZZZ</name>
<accession>A0A0F9HYE7</accession>
<sequence>MKNKREWLLLFVQKFREILDNDGYREYREFFPAFCNTPYLSIELLEVYNKKGEHDGNIISFYSSEYGDQVKVVEQEKSFWGSFFKGVTYGLEYLTDYISKAGDLSNIQAFRKYYEYTQNSLTNFSLKEF</sequence>
<dbReference type="EMBL" id="LAZR01022933">
    <property type="protein sequence ID" value="KKL80177.1"/>
    <property type="molecule type" value="Genomic_DNA"/>
</dbReference>
<proteinExistence type="predicted"/>
<protein>
    <submittedName>
        <fullName evidence="1">Uncharacterized protein</fullName>
    </submittedName>
</protein>
<reference evidence="1" key="1">
    <citation type="journal article" date="2015" name="Nature">
        <title>Complex archaea that bridge the gap between prokaryotes and eukaryotes.</title>
        <authorList>
            <person name="Spang A."/>
            <person name="Saw J.H."/>
            <person name="Jorgensen S.L."/>
            <person name="Zaremba-Niedzwiedzka K."/>
            <person name="Martijn J."/>
            <person name="Lind A.E."/>
            <person name="van Eijk R."/>
            <person name="Schleper C."/>
            <person name="Guy L."/>
            <person name="Ettema T.J."/>
        </authorList>
    </citation>
    <scope>NUCLEOTIDE SEQUENCE</scope>
</reference>
<gene>
    <name evidence="1" type="ORF">LCGC14_2007390</name>
</gene>
<comment type="caution">
    <text evidence="1">The sequence shown here is derived from an EMBL/GenBank/DDBJ whole genome shotgun (WGS) entry which is preliminary data.</text>
</comment>